<comment type="subcellular location">
    <subcellularLocation>
        <location evidence="1">Cell membrane</location>
        <topology evidence="1">Multi-pass membrane protein</topology>
    </subcellularLocation>
</comment>
<proteinExistence type="inferred from homology"/>
<feature type="domain" description="ABC3 transporter permease C-terminal" evidence="8">
    <location>
        <begin position="717"/>
        <end position="830"/>
    </location>
</feature>
<feature type="transmembrane region" description="Helical" evidence="7">
    <location>
        <begin position="265"/>
        <end position="289"/>
    </location>
</feature>
<dbReference type="PANTHER" id="PTHR30572">
    <property type="entry name" value="MEMBRANE COMPONENT OF TRANSPORTER-RELATED"/>
    <property type="match status" value="1"/>
</dbReference>
<feature type="transmembrane region" description="Helical" evidence="7">
    <location>
        <begin position="441"/>
        <end position="467"/>
    </location>
</feature>
<evidence type="ECO:0000256" key="2">
    <source>
        <dbReference type="ARBA" id="ARBA00022475"/>
    </source>
</evidence>
<comment type="caution">
    <text evidence="9">The sequence shown here is derived from an EMBL/GenBank/DDBJ whole genome shotgun (WGS) entry which is preliminary data.</text>
</comment>
<name>A0ABU7K634_9ACTN</name>
<feature type="transmembrane region" description="Helical" evidence="7">
    <location>
        <begin position="317"/>
        <end position="344"/>
    </location>
</feature>
<dbReference type="EMBL" id="JAUZMY010000008">
    <property type="protein sequence ID" value="MEE2037644.1"/>
    <property type="molecule type" value="Genomic_DNA"/>
</dbReference>
<evidence type="ECO:0000313" key="10">
    <source>
        <dbReference type="Proteomes" id="UP001356095"/>
    </source>
</evidence>
<sequence>MITFVLHGVLGRARSLALSVLTLALGAGLTVAALSLQHSADLVAADGSDASWQLSQAPVVVVAVPDRVSLTVTPSGEPPRLDQESLTALRDLPGVERVETEAPFAAYVVTGDRALGGQTDRSWGHSWALARAEGLTTATGREPRDPGEIAIDARTAHDAGLAPGDRAEVLTANGTLDARVTGIVDRGAGGTRERALFFSPADAGERGGDPVLAAVWPGADEDSERVADEIGSQVPGARALTGPERGEALSLDRADRELASGMGRFLGTVSVLALVVATVMVSGLLTLAVQQRSREFALLRLAGAPPGLVRRSVIGEALVLGAVAAVLSLPAGVLSAVLLSRLFATMGVLPDGFRLVLGWTGPLAGVVLALAVPLVACWRPVRTAGRIAPVEAMRAAQVEPASGSRSRLVLGVLLLFCALALFATAWGLAGSQIAVVAAYTAAMVLVLGTALLTPHLVRALLLVLRPLTRRNPASLVVDREGRANPRRFAGVVTPLLVTTAVACLLMFQPGTTTEARLHSLGERLGADLVVAGPVGVGLPGNVVDQAARVPGVAVAGGFRQTVAAGDGLHMFAYMVEPGTVPDMYRLDTGQGGWDDFDSSSVAVREDVARARGWDAGDTVTLAGPDGGEFQAPVAVVYEAGIDFPELLLPRDLVAHSMLDTMDSAVYVTLDPGADPGETARLLETEVDGAPGLRVTDRAGHLAEQAASGEEDDWITYLMVALVAGFAAISAVNTLVVSGFGRARGFALLRLVGATRGQIVGMVAGESVATSCAAVAAGTAAAALGLAFTGYALTGDTVVLSMPLGRYLLVATAVVAIGLLANLAPLAAVLRARPVQAASV</sequence>
<feature type="domain" description="ABC3 transporter permease C-terminal" evidence="8">
    <location>
        <begin position="268"/>
        <end position="386"/>
    </location>
</feature>
<dbReference type="InterPro" id="IPR050250">
    <property type="entry name" value="Macrolide_Exporter_MacB"/>
</dbReference>
<evidence type="ECO:0000259" key="8">
    <source>
        <dbReference type="Pfam" id="PF02687"/>
    </source>
</evidence>
<keyword evidence="4 7" id="KW-1133">Transmembrane helix</keyword>
<dbReference type="Proteomes" id="UP001356095">
    <property type="component" value="Unassembled WGS sequence"/>
</dbReference>
<keyword evidence="5 7" id="KW-0472">Membrane</keyword>
<feature type="transmembrane region" description="Helical" evidence="7">
    <location>
        <begin position="713"/>
        <end position="737"/>
    </location>
</feature>
<evidence type="ECO:0000256" key="1">
    <source>
        <dbReference type="ARBA" id="ARBA00004651"/>
    </source>
</evidence>
<accession>A0ABU7K634</accession>
<feature type="transmembrane region" description="Helical" evidence="7">
    <location>
        <begin position="488"/>
        <end position="507"/>
    </location>
</feature>
<keyword evidence="10" id="KW-1185">Reference proteome</keyword>
<feature type="transmembrane region" description="Helical" evidence="7">
    <location>
        <begin position="408"/>
        <end position="429"/>
    </location>
</feature>
<dbReference type="Pfam" id="PF02687">
    <property type="entry name" value="FtsX"/>
    <property type="match status" value="2"/>
</dbReference>
<keyword evidence="3 7" id="KW-0812">Transmembrane</keyword>
<evidence type="ECO:0000256" key="5">
    <source>
        <dbReference type="ARBA" id="ARBA00023136"/>
    </source>
</evidence>
<evidence type="ECO:0000313" key="9">
    <source>
        <dbReference type="EMBL" id="MEE2037644.1"/>
    </source>
</evidence>
<protein>
    <submittedName>
        <fullName evidence="9">ABC transporter permease</fullName>
    </submittedName>
</protein>
<keyword evidence="2" id="KW-1003">Cell membrane</keyword>
<dbReference type="InterPro" id="IPR003838">
    <property type="entry name" value="ABC3_permease_C"/>
</dbReference>
<feature type="transmembrane region" description="Helical" evidence="7">
    <location>
        <begin position="356"/>
        <end position="378"/>
    </location>
</feature>
<evidence type="ECO:0000256" key="3">
    <source>
        <dbReference type="ARBA" id="ARBA00022692"/>
    </source>
</evidence>
<dbReference type="RefSeq" id="WP_330091440.1">
    <property type="nucleotide sequence ID" value="NZ_JAUZMY010000008.1"/>
</dbReference>
<dbReference type="PANTHER" id="PTHR30572:SF4">
    <property type="entry name" value="ABC TRANSPORTER PERMEASE YTRF"/>
    <property type="match status" value="1"/>
</dbReference>
<feature type="transmembrane region" description="Helical" evidence="7">
    <location>
        <begin position="806"/>
        <end position="829"/>
    </location>
</feature>
<evidence type="ECO:0000256" key="7">
    <source>
        <dbReference type="SAM" id="Phobius"/>
    </source>
</evidence>
<feature type="transmembrane region" description="Helical" evidence="7">
    <location>
        <begin position="758"/>
        <end position="786"/>
    </location>
</feature>
<gene>
    <name evidence="9" type="ORF">Q8791_10480</name>
</gene>
<evidence type="ECO:0000256" key="4">
    <source>
        <dbReference type="ARBA" id="ARBA00022989"/>
    </source>
</evidence>
<reference evidence="9 10" key="1">
    <citation type="submission" date="2023-08" db="EMBL/GenBank/DDBJ databases">
        <authorList>
            <person name="Girao M."/>
            <person name="Carvalho M.F."/>
        </authorList>
    </citation>
    <scope>NUCLEOTIDE SEQUENCE [LARGE SCALE GENOMIC DNA]</scope>
    <source>
        <strain evidence="9 10">CT-R113</strain>
    </source>
</reference>
<organism evidence="9 10">
    <name type="scientific">Nocardiopsis codii</name>
    <dbReference type="NCBI Taxonomy" id="3065942"/>
    <lineage>
        <taxon>Bacteria</taxon>
        <taxon>Bacillati</taxon>
        <taxon>Actinomycetota</taxon>
        <taxon>Actinomycetes</taxon>
        <taxon>Streptosporangiales</taxon>
        <taxon>Nocardiopsidaceae</taxon>
        <taxon>Nocardiopsis</taxon>
    </lineage>
</organism>
<comment type="similarity">
    <text evidence="6">Belongs to the ABC-4 integral membrane protein family.</text>
</comment>
<evidence type="ECO:0000256" key="6">
    <source>
        <dbReference type="ARBA" id="ARBA00038076"/>
    </source>
</evidence>